<dbReference type="EMBL" id="GGEC01016801">
    <property type="protein sequence ID" value="MBW97284.1"/>
    <property type="molecule type" value="Transcribed_RNA"/>
</dbReference>
<reference evidence="1" key="1">
    <citation type="submission" date="2018-02" db="EMBL/GenBank/DDBJ databases">
        <title>Rhizophora mucronata_Transcriptome.</title>
        <authorList>
            <person name="Meera S.P."/>
            <person name="Sreeshan A."/>
            <person name="Augustine A."/>
        </authorList>
    </citation>
    <scope>NUCLEOTIDE SEQUENCE</scope>
    <source>
        <tissue evidence="1">Leaf</tissue>
    </source>
</reference>
<sequence>MDKSAELGIPCITKVFLCSSMQFQCHIEASPSKRILLGPFSSPWLLGVTILLSLASTEHLL</sequence>
<proteinExistence type="predicted"/>
<evidence type="ECO:0000313" key="1">
    <source>
        <dbReference type="EMBL" id="MBW97284.1"/>
    </source>
</evidence>
<protein>
    <submittedName>
        <fullName evidence="1">Lhy2</fullName>
    </submittedName>
</protein>
<dbReference type="AlphaFoldDB" id="A0A2P2JUY9"/>
<accession>A0A2P2JUY9</accession>
<name>A0A2P2JUY9_RHIMU</name>
<organism evidence="1">
    <name type="scientific">Rhizophora mucronata</name>
    <name type="common">Asiatic mangrove</name>
    <dbReference type="NCBI Taxonomy" id="61149"/>
    <lineage>
        <taxon>Eukaryota</taxon>
        <taxon>Viridiplantae</taxon>
        <taxon>Streptophyta</taxon>
        <taxon>Embryophyta</taxon>
        <taxon>Tracheophyta</taxon>
        <taxon>Spermatophyta</taxon>
        <taxon>Magnoliopsida</taxon>
        <taxon>eudicotyledons</taxon>
        <taxon>Gunneridae</taxon>
        <taxon>Pentapetalae</taxon>
        <taxon>rosids</taxon>
        <taxon>fabids</taxon>
        <taxon>Malpighiales</taxon>
        <taxon>Rhizophoraceae</taxon>
        <taxon>Rhizophora</taxon>
    </lineage>
</organism>